<dbReference type="AlphaFoldDB" id="A0A9J5W5E3"/>
<organism evidence="2 3">
    <name type="scientific">Solanum commersonii</name>
    <name type="common">Commerson's wild potato</name>
    <name type="synonym">Commerson's nightshade</name>
    <dbReference type="NCBI Taxonomy" id="4109"/>
    <lineage>
        <taxon>Eukaryota</taxon>
        <taxon>Viridiplantae</taxon>
        <taxon>Streptophyta</taxon>
        <taxon>Embryophyta</taxon>
        <taxon>Tracheophyta</taxon>
        <taxon>Spermatophyta</taxon>
        <taxon>Magnoliopsida</taxon>
        <taxon>eudicotyledons</taxon>
        <taxon>Gunneridae</taxon>
        <taxon>Pentapetalae</taxon>
        <taxon>asterids</taxon>
        <taxon>lamiids</taxon>
        <taxon>Solanales</taxon>
        <taxon>Solanaceae</taxon>
        <taxon>Solanoideae</taxon>
        <taxon>Solaneae</taxon>
        <taxon>Solanum</taxon>
    </lineage>
</organism>
<dbReference type="Proteomes" id="UP000824120">
    <property type="component" value="Chromosome 12"/>
</dbReference>
<protein>
    <submittedName>
        <fullName evidence="2">Uncharacterized protein</fullName>
    </submittedName>
</protein>
<keyword evidence="3" id="KW-1185">Reference proteome</keyword>
<accession>A0A9J5W5E3</accession>
<evidence type="ECO:0000256" key="1">
    <source>
        <dbReference type="SAM" id="MobiDB-lite"/>
    </source>
</evidence>
<name>A0A9J5W5E3_SOLCO</name>
<gene>
    <name evidence="2" type="ORF">H5410_060357</name>
</gene>
<dbReference type="OrthoDB" id="1772236at2759"/>
<proteinExistence type="predicted"/>
<evidence type="ECO:0000313" key="2">
    <source>
        <dbReference type="EMBL" id="KAG5570591.1"/>
    </source>
</evidence>
<comment type="caution">
    <text evidence="2">The sequence shown here is derived from an EMBL/GenBank/DDBJ whole genome shotgun (WGS) entry which is preliminary data.</text>
</comment>
<evidence type="ECO:0000313" key="3">
    <source>
        <dbReference type="Proteomes" id="UP000824120"/>
    </source>
</evidence>
<feature type="region of interest" description="Disordered" evidence="1">
    <location>
        <begin position="153"/>
        <end position="181"/>
    </location>
</feature>
<dbReference type="EMBL" id="JACXVP010000012">
    <property type="protein sequence ID" value="KAG5570591.1"/>
    <property type="molecule type" value="Genomic_DNA"/>
</dbReference>
<sequence>MAKSDKIIEGYSFRYKEKFVNQYITSTDRELKINYMTTFKSYKDEVNGMILDALKANLKGVIVLTSTVENTKNEYLDDHNPDQPNENYVRVDNKNILCTSNNKKLCECVASLEQTMMKVVTYVRDDKLKKTEKNKKKKDRLIYILLIREEERKKKENEQAVKEEEKKEEENDEEKITSREE</sequence>
<reference evidence="2 3" key="1">
    <citation type="submission" date="2020-09" db="EMBL/GenBank/DDBJ databases">
        <title>De no assembly of potato wild relative species, Solanum commersonii.</title>
        <authorList>
            <person name="Cho K."/>
        </authorList>
    </citation>
    <scope>NUCLEOTIDE SEQUENCE [LARGE SCALE GENOMIC DNA]</scope>
    <source>
        <strain evidence="2">LZ3.2</strain>
        <tissue evidence="2">Leaf</tissue>
    </source>
</reference>